<feature type="domain" description="Alpha-carbonic anhydrase" evidence="10">
    <location>
        <begin position="39"/>
        <end position="270"/>
    </location>
</feature>
<dbReference type="Pfam" id="PF00194">
    <property type="entry name" value="Carb_anhydrase"/>
    <property type="match status" value="1"/>
</dbReference>
<dbReference type="CDD" id="cd03124">
    <property type="entry name" value="alpha_CA_prokaryotic_like"/>
    <property type="match status" value="1"/>
</dbReference>
<gene>
    <name evidence="11" type="ORF">AJ79_06805</name>
</gene>
<keyword evidence="12" id="KW-1185">Reference proteome</keyword>
<comment type="function">
    <text evidence="2 9">Reversible hydration of carbon dioxide.</text>
</comment>
<dbReference type="PROSITE" id="PS51144">
    <property type="entry name" value="ALPHA_CA_2"/>
    <property type="match status" value="1"/>
</dbReference>
<comment type="similarity">
    <text evidence="3 9">Belongs to the alpha-carbonic anhydrase family.</text>
</comment>
<evidence type="ECO:0000256" key="7">
    <source>
        <dbReference type="ARBA" id="ARBA00023239"/>
    </source>
</evidence>
<evidence type="ECO:0000256" key="1">
    <source>
        <dbReference type="ARBA" id="ARBA00001947"/>
    </source>
</evidence>
<evidence type="ECO:0000313" key="11">
    <source>
        <dbReference type="EMBL" id="PGH05498.1"/>
    </source>
</evidence>
<dbReference type="STRING" id="1447875.A0A2B7XA22"/>
<proteinExistence type="inferred from homology"/>
<evidence type="ECO:0000256" key="5">
    <source>
        <dbReference type="ARBA" id="ARBA00022723"/>
    </source>
</evidence>
<comment type="catalytic activity">
    <reaction evidence="8 9">
        <text>hydrogencarbonate + H(+) = CO2 + H2O</text>
        <dbReference type="Rhea" id="RHEA:10748"/>
        <dbReference type="ChEBI" id="CHEBI:15377"/>
        <dbReference type="ChEBI" id="CHEBI:15378"/>
        <dbReference type="ChEBI" id="CHEBI:16526"/>
        <dbReference type="ChEBI" id="CHEBI:17544"/>
        <dbReference type="EC" id="4.2.1.1"/>
    </reaction>
</comment>
<dbReference type="GO" id="GO:0008270">
    <property type="term" value="F:zinc ion binding"/>
    <property type="evidence" value="ECO:0007669"/>
    <property type="project" value="UniProtKB-UniRule"/>
</dbReference>
<evidence type="ECO:0000256" key="4">
    <source>
        <dbReference type="ARBA" id="ARBA00012925"/>
    </source>
</evidence>
<feature type="signal peptide" evidence="9">
    <location>
        <begin position="1"/>
        <end position="19"/>
    </location>
</feature>
<evidence type="ECO:0000313" key="12">
    <source>
        <dbReference type="Proteomes" id="UP000223968"/>
    </source>
</evidence>
<comment type="cofactor">
    <cofactor evidence="1 9">
        <name>Zn(2+)</name>
        <dbReference type="ChEBI" id="CHEBI:29105"/>
    </cofactor>
</comment>
<dbReference type="InterPro" id="IPR036398">
    <property type="entry name" value="CA_dom_sf"/>
</dbReference>
<dbReference type="SUPFAM" id="SSF51069">
    <property type="entry name" value="Carbonic anhydrase"/>
    <property type="match status" value="1"/>
</dbReference>
<sequence>MLLLSTAALVLLNAQSVLSSCAYGTYLHRRAAEGEVEVSKFGYGPENGPTNWHALSPENQLCGVGTMQSPINIDETILQKPAGFLSMNLPVQDVKFENLGSTVEVVLKGTTTIGGREFALQQFHFHTPSEHTINGEQFPAEIHMVHAAVDNPEEVAVVGLIVQATARDSVHSIDSVINCISNIATPGTIVDIPQLDLADIANTVNKLGAYSYTGSLTTPPCTEGVPFFILSEAIPMNVNVFNALKAVVGHNARFLQSSIPAESNVLVAGAQALPTELRCDAAVAPGKVRRGAHVYY</sequence>
<protein>
    <recommendedName>
        <fullName evidence="4 9">Carbonic anhydrase</fullName>
        <ecNumber evidence="4 9">4.2.1.1</ecNumber>
    </recommendedName>
</protein>
<keyword evidence="6 9" id="KW-0862">Zinc</keyword>
<name>A0A2B7XA22_9EURO</name>
<keyword evidence="5 9" id="KW-0479">Metal-binding</keyword>
<evidence type="ECO:0000259" key="10">
    <source>
        <dbReference type="PROSITE" id="PS51144"/>
    </source>
</evidence>
<dbReference type="GO" id="GO:0004089">
    <property type="term" value="F:carbonate dehydratase activity"/>
    <property type="evidence" value="ECO:0007669"/>
    <property type="project" value="UniProtKB-UniRule"/>
</dbReference>
<dbReference type="InterPro" id="IPR018338">
    <property type="entry name" value="Carbonic_anhydrase_a-class_CS"/>
</dbReference>
<dbReference type="Proteomes" id="UP000223968">
    <property type="component" value="Unassembled WGS sequence"/>
</dbReference>
<evidence type="ECO:0000256" key="6">
    <source>
        <dbReference type="ARBA" id="ARBA00022833"/>
    </source>
</evidence>
<dbReference type="InterPro" id="IPR023561">
    <property type="entry name" value="Carbonic_anhydrase_a-class"/>
</dbReference>
<evidence type="ECO:0000256" key="2">
    <source>
        <dbReference type="ARBA" id="ARBA00002904"/>
    </source>
</evidence>
<dbReference type="EMBL" id="PDNB01000125">
    <property type="protein sequence ID" value="PGH05498.1"/>
    <property type="molecule type" value="Genomic_DNA"/>
</dbReference>
<feature type="chain" id="PRO_5025091483" description="Carbonic anhydrase" evidence="9">
    <location>
        <begin position="20"/>
        <end position="296"/>
    </location>
</feature>
<dbReference type="AlphaFoldDB" id="A0A2B7XA22"/>
<keyword evidence="7 9" id="KW-0456">Lyase</keyword>
<dbReference type="SMART" id="SM01057">
    <property type="entry name" value="Carb_anhydrase"/>
    <property type="match status" value="1"/>
</dbReference>
<accession>A0A2B7XA22</accession>
<dbReference type="OrthoDB" id="429145at2759"/>
<keyword evidence="9" id="KW-0732">Signal</keyword>
<organism evidence="11 12">
    <name type="scientific">Helicocarpus griseus UAMH5409</name>
    <dbReference type="NCBI Taxonomy" id="1447875"/>
    <lineage>
        <taxon>Eukaryota</taxon>
        <taxon>Fungi</taxon>
        <taxon>Dikarya</taxon>
        <taxon>Ascomycota</taxon>
        <taxon>Pezizomycotina</taxon>
        <taxon>Eurotiomycetes</taxon>
        <taxon>Eurotiomycetidae</taxon>
        <taxon>Onygenales</taxon>
        <taxon>Ajellomycetaceae</taxon>
        <taxon>Helicocarpus</taxon>
    </lineage>
</organism>
<dbReference type="PANTHER" id="PTHR18952:SF265">
    <property type="entry name" value="CARBONIC ANHYDRASE"/>
    <property type="match status" value="1"/>
</dbReference>
<dbReference type="PROSITE" id="PS00162">
    <property type="entry name" value="ALPHA_CA_1"/>
    <property type="match status" value="1"/>
</dbReference>
<dbReference type="InterPro" id="IPR041891">
    <property type="entry name" value="Alpha_CA_prokaryot-like"/>
</dbReference>
<reference evidence="11 12" key="1">
    <citation type="submission" date="2017-10" db="EMBL/GenBank/DDBJ databases">
        <title>Comparative genomics in systemic dimorphic fungi from Ajellomycetaceae.</title>
        <authorList>
            <person name="Munoz J.F."/>
            <person name="Mcewen J.G."/>
            <person name="Clay O.K."/>
            <person name="Cuomo C.A."/>
        </authorList>
    </citation>
    <scope>NUCLEOTIDE SEQUENCE [LARGE SCALE GENOMIC DNA]</scope>
    <source>
        <strain evidence="11 12">UAMH5409</strain>
    </source>
</reference>
<dbReference type="Gene3D" id="3.10.200.10">
    <property type="entry name" value="Alpha carbonic anhydrase"/>
    <property type="match status" value="1"/>
</dbReference>
<evidence type="ECO:0000256" key="9">
    <source>
        <dbReference type="RuleBase" id="RU367011"/>
    </source>
</evidence>
<evidence type="ECO:0000256" key="3">
    <source>
        <dbReference type="ARBA" id="ARBA00010718"/>
    </source>
</evidence>
<evidence type="ECO:0000256" key="8">
    <source>
        <dbReference type="ARBA" id="ARBA00048348"/>
    </source>
</evidence>
<dbReference type="EC" id="4.2.1.1" evidence="4 9"/>
<dbReference type="InterPro" id="IPR001148">
    <property type="entry name" value="CA_dom"/>
</dbReference>
<dbReference type="PANTHER" id="PTHR18952">
    <property type="entry name" value="CARBONIC ANHYDRASE"/>
    <property type="match status" value="1"/>
</dbReference>
<comment type="caution">
    <text evidence="11">The sequence shown here is derived from an EMBL/GenBank/DDBJ whole genome shotgun (WGS) entry which is preliminary data.</text>
</comment>